<reference evidence="6 7" key="1">
    <citation type="submission" date="2017-04" db="EMBL/GenBank/DDBJ databases">
        <title>Genome Sequence of Marinobacter salarius strain SMR5 Isolated from a culture of the Diatom Skeletonema marinoi.</title>
        <authorList>
            <person name="Topel M."/>
            <person name="Pinder M.I.M."/>
            <person name="Johansson O.N."/>
            <person name="Kourtchenko O."/>
            <person name="Godhe A."/>
            <person name="Clarke A.K."/>
        </authorList>
    </citation>
    <scope>NUCLEOTIDE SEQUENCE [LARGE SCALE GENOMIC DNA]</scope>
    <source>
        <strain evidence="6 7">SMR5</strain>
    </source>
</reference>
<dbReference type="SUPFAM" id="SSF53850">
    <property type="entry name" value="Periplasmic binding protein-like II"/>
    <property type="match status" value="1"/>
</dbReference>
<dbReference type="Gene3D" id="3.40.190.10">
    <property type="entry name" value="Periplasmic binding protein-like II"/>
    <property type="match status" value="2"/>
</dbReference>
<dbReference type="PRINTS" id="PR00039">
    <property type="entry name" value="HTHLYSR"/>
</dbReference>
<dbReference type="AlphaFoldDB" id="A0A1W6KA55"/>
<dbReference type="SUPFAM" id="SSF46785">
    <property type="entry name" value="Winged helix' DNA-binding domain"/>
    <property type="match status" value="1"/>
</dbReference>
<dbReference type="InterPro" id="IPR036390">
    <property type="entry name" value="WH_DNA-bd_sf"/>
</dbReference>
<organism evidence="6 7">
    <name type="scientific">Marinobacter salarius</name>
    <dbReference type="NCBI Taxonomy" id="1420917"/>
    <lineage>
        <taxon>Bacteria</taxon>
        <taxon>Pseudomonadati</taxon>
        <taxon>Pseudomonadota</taxon>
        <taxon>Gammaproteobacteria</taxon>
        <taxon>Pseudomonadales</taxon>
        <taxon>Marinobacteraceae</taxon>
        <taxon>Marinobacter</taxon>
    </lineage>
</organism>
<accession>A0A1W6KA55</accession>
<evidence type="ECO:0000256" key="3">
    <source>
        <dbReference type="ARBA" id="ARBA00023125"/>
    </source>
</evidence>
<evidence type="ECO:0000259" key="5">
    <source>
        <dbReference type="PROSITE" id="PS50931"/>
    </source>
</evidence>
<protein>
    <submittedName>
        <fullName evidence="6">HTH-type transcriptional regulator CysL</fullName>
    </submittedName>
</protein>
<dbReference type="GO" id="GO:0003700">
    <property type="term" value="F:DNA-binding transcription factor activity"/>
    <property type="evidence" value="ECO:0007669"/>
    <property type="project" value="InterPro"/>
</dbReference>
<evidence type="ECO:0000256" key="4">
    <source>
        <dbReference type="ARBA" id="ARBA00023163"/>
    </source>
</evidence>
<dbReference type="InterPro" id="IPR036388">
    <property type="entry name" value="WH-like_DNA-bd_sf"/>
</dbReference>
<keyword evidence="2" id="KW-0805">Transcription regulation</keyword>
<evidence type="ECO:0000256" key="2">
    <source>
        <dbReference type="ARBA" id="ARBA00023015"/>
    </source>
</evidence>
<evidence type="ECO:0000313" key="7">
    <source>
        <dbReference type="Proteomes" id="UP000193100"/>
    </source>
</evidence>
<dbReference type="Proteomes" id="UP000193100">
    <property type="component" value="Chromosome"/>
</dbReference>
<feature type="domain" description="HTH lysR-type" evidence="5">
    <location>
        <begin position="2"/>
        <end position="58"/>
    </location>
</feature>
<dbReference type="GeneID" id="77256175"/>
<comment type="similarity">
    <text evidence="1">Belongs to the LysR transcriptional regulatory family.</text>
</comment>
<proteinExistence type="inferred from homology"/>
<dbReference type="RefSeq" id="WP_085680705.1">
    <property type="nucleotide sequence ID" value="NZ_CP020931.1"/>
</dbReference>
<dbReference type="PANTHER" id="PTHR30126:SF99">
    <property type="entry name" value="TRANSCRIPTIONAL REGULATOR LYSR FAMILY"/>
    <property type="match status" value="1"/>
</dbReference>
<dbReference type="InterPro" id="IPR005119">
    <property type="entry name" value="LysR_subst-bd"/>
</dbReference>
<dbReference type="InterPro" id="IPR000847">
    <property type="entry name" value="LysR_HTH_N"/>
</dbReference>
<dbReference type="Pfam" id="PF00126">
    <property type="entry name" value="HTH_1"/>
    <property type="match status" value="1"/>
</dbReference>
<sequence>MLNPQWLRSFVVLADVGSFTRTADQLGLTQAAVSQHVRHLEEQLGTLVIRQPRRMELTPAGHALLAYCDEMEQADMRLRLRMSEGDKTKGELSLITPGSCGLLLYPLLLDLQEQHPDLVVRHRFAPDTEILDAVLGKRYEIGLVTAKPDDPHLTSSHFAGEPLELIVPAGQSVSSWADLERLGYIDHPDGRAMATRLLSRCFPGEPGIRNIPVRGFVNQVGLILEPVARGMGFTVLPQYARQAFARHSEIKVMTLERDVVDSLWMISRAEWPLSARARYAMEYLKQQLRDR</sequence>
<evidence type="ECO:0000313" key="6">
    <source>
        <dbReference type="EMBL" id="ARM84303.1"/>
    </source>
</evidence>
<dbReference type="PANTHER" id="PTHR30126">
    <property type="entry name" value="HTH-TYPE TRANSCRIPTIONAL REGULATOR"/>
    <property type="match status" value="1"/>
</dbReference>
<dbReference type="EMBL" id="CP020931">
    <property type="protein sequence ID" value="ARM84303.1"/>
    <property type="molecule type" value="Genomic_DNA"/>
</dbReference>
<dbReference type="GO" id="GO:0000976">
    <property type="term" value="F:transcription cis-regulatory region binding"/>
    <property type="evidence" value="ECO:0007669"/>
    <property type="project" value="TreeGrafter"/>
</dbReference>
<name>A0A1W6KA55_9GAMM</name>
<keyword evidence="3" id="KW-0238">DNA-binding</keyword>
<dbReference type="PROSITE" id="PS50931">
    <property type="entry name" value="HTH_LYSR"/>
    <property type="match status" value="1"/>
</dbReference>
<evidence type="ECO:0000256" key="1">
    <source>
        <dbReference type="ARBA" id="ARBA00009437"/>
    </source>
</evidence>
<dbReference type="Gene3D" id="1.10.10.10">
    <property type="entry name" value="Winged helix-like DNA-binding domain superfamily/Winged helix DNA-binding domain"/>
    <property type="match status" value="1"/>
</dbReference>
<dbReference type="Pfam" id="PF03466">
    <property type="entry name" value="LysR_substrate"/>
    <property type="match status" value="1"/>
</dbReference>
<dbReference type="CDD" id="cd05466">
    <property type="entry name" value="PBP2_LTTR_substrate"/>
    <property type="match status" value="1"/>
</dbReference>
<keyword evidence="4" id="KW-0804">Transcription</keyword>
<gene>
    <name evidence="6" type="primary">cysL</name>
    <name evidence="6" type="ORF">MARSALSMR5_02230</name>
</gene>